<organism evidence="17 18">
    <name type="scientific">Variimorphobacter saccharofermentans</name>
    <dbReference type="NCBI Taxonomy" id="2755051"/>
    <lineage>
        <taxon>Bacteria</taxon>
        <taxon>Bacillati</taxon>
        <taxon>Bacillota</taxon>
        <taxon>Clostridia</taxon>
        <taxon>Lachnospirales</taxon>
        <taxon>Lachnospiraceae</taxon>
        <taxon>Variimorphobacter</taxon>
    </lineage>
</organism>
<keyword evidence="18" id="KW-1185">Reference proteome</keyword>
<evidence type="ECO:0000256" key="11">
    <source>
        <dbReference type="ARBA" id="ARBA00022989"/>
    </source>
</evidence>
<evidence type="ECO:0000313" key="17">
    <source>
        <dbReference type="EMBL" id="MBB2184122.1"/>
    </source>
</evidence>
<dbReference type="PANTHER" id="PTHR45528">
    <property type="entry name" value="SENSOR HISTIDINE KINASE CPXA"/>
    <property type="match status" value="1"/>
</dbReference>
<evidence type="ECO:0000259" key="16">
    <source>
        <dbReference type="PROSITE" id="PS50885"/>
    </source>
</evidence>
<keyword evidence="7 14" id="KW-0812">Transmembrane</keyword>
<evidence type="ECO:0000256" key="14">
    <source>
        <dbReference type="SAM" id="Phobius"/>
    </source>
</evidence>
<dbReference type="EMBL" id="JACEGA010000001">
    <property type="protein sequence ID" value="MBB2184122.1"/>
    <property type="molecule type" value="Genomic_DNA"/>
</dbReference>
<dbReference type="GO" id="GO:0000155">
    <property type="term" value="F:phosphorelay sensor kinase activity"/>
    <property type="evidence" value="ECO:0007669"/>
    <property type="project" value="InterPro"/>
</dbReference>
<feature type="transmembrane region" description="Helical" evidence="14">
    <location>
        <begin position="126"/>
        <end position="148"/>
    </location>
</feature>
<sequence>MSIKKIILWIILLVCICSGVVYSGLHRSMDTKLDITAVNDIAQSLAKNWDNIDQMQLTDLDYGMDYVVLDNDMKLVKATRRGLNEDINTAISNRDTIFDIKRNEEVLGKLIIYNDIQERWTRYRNYLFVFAEMVILFAALASLAYYLYIDRSIFQPFRRLKLFASHIAAGNLDVPMEMDERNIFGAFTESFDIMREELKKARESERMANQSKKELVASLSHDIKTPVASIMAVAEIMAAKSQDMMDQKQLNTIYSKAEQINTLIMNMFNATLEELQELKVNVTEQSSQVLYELIKKADYNDMVTYITKAECIVHMDELRLAQVIDNVISNSYKYAGTAIDVSVEINGEFLEVAFQDYGTGVNENELPLLCNKYYRAGNSQGKGGTGLGLYISKYLMNKMLGDILCENTEKGFRVKLKLLIT</sequence>
<feature type="transmembrane region" description="Helical" evidence="14">
    <location>
        <begin position="6"/>
        <end position="25"/>
    </location>
</feature>
<dbReference type="CDD" id="cd00082">
    <property type="entry name" value="HisKA"/>
    <property type="match status" value="1"/>
</dbReference>
<keyword evidence="5" id="KW-0597">Phosphoprotein</keyword>
<evidence type="ECO:0000256" key="3">
    <source>
        <dbReference type="ARBA" id="ARBA00012438"/>
    </source>
</evidence>
<keyword evidence="12" id="KW-0902">Two-component regulatory system</keyword>
<dbReference type="Pfam" id="PF00512">
    <property type="entry name" value="HisKA"/>
    <property type="match status" value="1"/>
</dbReference>
<dbReference type="PROSITE" id="PS50109">
    <property type="entry name" value="HIS_KIN"/>
    <property type="match status" value="1"/>
</dbReference>
<keyword evidence="8" id="KW-0547">Nucleotide-binding</keyword>
<accession>A0A839K4K9</accession>
<evidence type="ECO:0000259" key="15">
    <source>
        <dbReference type="PROSITE" id="PS50109"/>
    </source>
</evidence>
<evidence type="ECO:0000256" key="10">
    <source>
        <dbReference type="ARBA" id="ARBA00022840"/>
    </source>
</evidence>
<dbReference type="PANTHER" id="PTHR45528:SF1">
    <property type="entry name" value="SENSOR HISTIDINE KINASE CPXA"/>
    <property type="match status" value="1"/>
</dbReference>
<dbReference type="InterPro" id="IPR003661">
    <property type="entry name" value="HisK_dim/P_dom"/>
</dbReference>
<dbReference type="InterPro" id="IPR036890">
    <property type="entry name" value="HATPase_C_sf"/>
</dbReference>
<dbReference type="Pfam" id="PF02518">
    <property type="entry name" value="HATPase_c"/>
    <property type="match status" value="1"/>
</dbReference>
<evidence type="ECO:0000256" key="8">
    <source>
        <dbReference type="ARBA" id="ARBA00022741"/>
    </source>
</evidence>
<dbReference type="Gene3D" id="6.10.340.10">
    <property type="match status" value="1"/>
</dbReference>
<keyword evidence="6" id="KW-0808">Transferase</keyword>
<keyword evidence="10" id="KW-0067">ATP-binding</keyword>
<evidence type="ECO:0000256" key="4">
    <source>
        <dbReference type="ARBA" id="ARBA00022475"/>
    </source>
</evidence>
<dbReference type="InterPro" id="IPR003660">
    <property type="entry name" value="HAMP_dom"/>
</dbReference>
<feature type="domain" description="HAMP" evidence="16">
    <location>
        <begin position="151"/>
        <end position="203"/>
    </location>
</feature>
<dbReference type="SUPFAM" id="SSF55874">
    <property type="entry name" value="ATPase domain of HSP90 chaperone/DNA topoisomerase II/histidine kinase"/>
    <property type="match status" value="1"/>
</dbReference>
<dbReference type="SMART" id="SM00388">
    <property type="entry name" value="HisKA"/>
    <property type="match status" value="1"/>
</dbReference>
<dbReference type="InterPro" id="IPR036097">
    <property type="entry name" value="HisK_dim/P_sf"/>
</dbReference>
<evidence type="ECO:0000256" key="2">
    <source>
        <dbReference type="ARBA" id="ARBA00004651"/>
    </source>
</evidence>
<dbReference type="AlphaFoldDB" id="A0A839K4K9"/>
<evidence type="ECO:0000256" key="13">
    <source>
        <dbReference type="ARBA" id="ARBA00023136"/>
    </source>
</evidence>
<dbReference type="GO" id="GO:0005524">
    <property type="term" value="F:ATP binding"/>
    <property type="evidence" value="ECO:0007669"/>
    <property type="project" value="UniProtKB-KW"/>
</dbReference>
<keyword evidence="9 17" id="KW-0418">Kinase</keyword>
<keyword evidence="4" id="KW-1003">Cell membrane</keyword>
<reference evidence="17 18" key="1">
    <citation type="submission" date="2020-07" db="EMBL/GenBank/DDBJ databases">
        <title>Characterization and genome sequencing of isolate MD1, a novel member within the family Lachnospiraceae.</title>
        <authorList>
            <person name="Rettenmaier R."/>
            <person name="Di Bello L."/>
            <person name="Zinser C."/>
            <person name="Scheitz K."/>
            <person name="Liebl W."/>
            <person name="Zverlov V."/>
        </authorList>
    </citation>
    <scope>NUCLEOTIDE SEQUENCE [LARGE SCALE GENOMIC DNA]</scope>
    <source>
        <strain evidence="17 18">MD1</strain>
    </source>
</reference>
<dbReference type="InterPro" id="IPR050398">
    <property type="entry name" value="HssS/ArlS-like"/>
</dbReference>
<dbReference type="PROSITE" id="PS50885">
    <property type="entry name" value="HAMP"/>
    <property type="match status" value="1"/>
</dbReference>
<dbReference type="SMART" id="SM00304">
    <property type="entry name" value="HAMP"/>
    <property type="match status" value="1"/>
</dbReference>
<comment type="subcellular location">
    <subcellularLocation>
        <location evidence="2">Cell membrane</location>
        <topology evidence="2">Multi-pass membrane protein</topology>
    </subcellularLocation>
</comment>
<dbReference type="SUPFAM" id="SSF47384">
    <property type="entry name" value="Homodimeric domain of signal transducing histidine kinase"/>
    <property type="match status" value="1"/>
</dbReference>
<dbReference type="SUPFAM" id="SSF158472">
    <property type="entry name" value="HAMP domain-like"/>
    <property type="match status" value="1"/>
</dbReference>
<comment type="catalytic activity">
    <reaction evidence="1">
        <text>ATP + protein L-histidine = ADP + protein N-phospho-L-histidine.</text>
        <dbReference type="EC" id="2.7.13.3"/>
    </reaction>
</comment>
<comment type="caution">
    <text evidence="17">The sequence shown here is derived from an EMBL/GenBank/DDBJ whole genome shotgun (WGS) entry which is preliminary data.</text>
</comment>
<proteinExistence type="predicted"/>
<keyword evidence="13 14" id="KW-0472">Membrane</keyword>
<dbReference type="InterPro" id="IPR005467">
    <property type="entry name" value="His_kinase_dom"/>
</dbReference>
<dbReference type="GO" id="GO:0005886">
    <property type="term" value="C:plasma membrane"/>
    <property type="evidence" value="ECO:0007669"/>
    <property type="project" value="UniProtKB-SubCell"/>
</dbReference>
<evidence type="ECO:0000256" key="12">
    <source>
        <dbReference type="ARBA" id="ARBA00023012"/>
    </source>
</evidence>
<dbReference type="Gene3D" id="3.30.565.10">
    <property type="entry name" value="Histidine kinase-like ATPase, C-terminal domain"/>
    <property type="match status" value="1"/>
</dbReference>
<dbReference type="EC" id="2.7.13.3" evidence="3"/>
<evidence type="ECO:0000313" key="18">
    <source>
        <dbReference type="Proteomes" id="UP000574276"/>
    </source>
</evidence>
<evidence type="ECO:0000256" key="1">
    <source>
        <dbReference type="ARBA" id="ARBA00000085"/>
    </source>
</evidence>
<dbReference type="Proteomes" id="UP000574276">
    <property type="component" value="Unassembled WGS sequence"/>
</dbReference>
<evidence type="ECO:0000256" key="6">
    <source>
        <dbReference type="ARBA" id="ARBA00022679"/>
    </source>
</evidence>
<dbReference type="RefSeq" id="WP_228353716.1">
    <property type="nucleotide sequence ID" value="NZ_JACEGA010000001.1"/>
</dbReference>
<keyword evidence="11 14" id="KW-1133">Transmembrane helix</keyword>
<gene>
    <name evidence="17" type="ORF">H0486_14670</name>
</gene>
<dbReference type="CDD" id="cd06225">
    <property type="entry name" value="HAMP"/>
    <property type="match status" value="1"/>
</dbReference>
<dbReference type="SMART" id="SM00387">
    <property type="entry name" value="HATPase_c"/>
    <property type="match status" value="1"/>
</dbReference>
<evidence type="ECO:0000256" key="9">
    <source>
        <dbReference type="ARBA" id="ARBA00022777"/>
    </source>
</evidence>
<evidence type="ECO:0000256" key="7">
    <source>
        <dbReference type="ARBA" id="ARBA00022692"/>
    </source>
</evidence>
<feature type="domain" description="Histidine kinase" evidence="15">
    <location>
        <begin position="218"/>
        <end position="421"/>
    </location>
</feature>
<dbReference type="Gene3D" id="1.10.287.130">
    <property type="match status" value="1"/>
</dbReference>
<name>A0A839K4K9_9FIRM</name>
<dbReference type="InterPro" id="IPR003594">
    <property type="entry name" value="HATPase_dom"/>
</dbReference>
<evidence type="ECO:0000256" key="5">
    <source>
        <dbReference type="ARBA" id="ARBA00022553"/>
    </source>
</evidence>
<protein>
    <recommendedName>
        <fullName evidence="3">histidine kinase</fullName>
        <ecNumber evidence="3">2.7.13.3</ecNumber>
    </recommendedName>
</protein>